<sequence>MSSARSDMRAKRSGTDPGTPLGTRIMAGSVGGLAGGIVFGLLMAMLGMLPMVASLVGSNSAIVGFLVHLVISVLIGLALTIPAPGVLKKGLVISAVVGLVYGMLWWVLGPLLIMPTMMGMPILTLDGGSGASLMGHAMYGLILGLVATIVVRRGR</sequence>
<dbReference type="EMBL" id="JBHUGA010000003">
    <property type="protein sequence ID" value="MFD1845193.1"/>
    <property type="molecule type" value="Genomic_DNA"/>
</dbReference>
<feature type="transmembrane region" description="Helical" evidence="2">
    <location>
        <begin position="61"/>
        <end position="79"/>
    </location>
</feature>
<keyword evidence="2" id="KW-0472">Membrane</keyword>
<evidence type="ECO:0000313" key="3">
    <source>
        <dbReference type="EMBL" id="MFD1845193.1"/>
    </source>
</evidence>
<feature type="transmembrane region" description="Helical" evidence="2">
    <location>
        <begin position="21"/>
        <end position="49"/>
    </location>
</feature>
<dbReference type="Proteomes" id="UP001597307">
    <property type="component" value="Unassembled WGS sequence"/>
</dbReference>
<evidence type="ECO:0000256" key="1">
    <source>
        <dbReference type="SAM" id="MobiDB-lite"/>
    </source>
</evidence>
<protein>
    <submittedName>
        <fullName evidence="3">Uncharacterized protein</fullName>
    </submittedName>
</protein>
<reference evidence="4" key="1">
    <citation type="journal article" date="2019" name="Int. J. Syst. Evol. Microbiol.">
        <title>The Global Catalogue of Microorganisms (GCM) 10K type strain sequencing project: providing services to taxonomists for standard genome sequencing and annotation.</title>
        <authorList>
            <consortium name="The Broad Institute Genomics Platform"/>
            <consortium name="The Broad Institute Genome Sequencing Center for Infectious Disease"/>
            <person name="Wu L."/>
            <person name="Ma J."/>
        </authorList>
    </citation>
    <scope>NUCLEOTIDE SEQUENCE [LARGE SCALE GENOMIC DNA]</scope>
    <source>
        <strain evidence="4">JCM 11496</strain>
    </source>
</reference>
<comment type="caution">
    <text evidence="3">The sequence shown here is derived from an EMBL/GenBank/DDBJ whole genome shotgun (WGS) entry which is preliminary data.</text>
</comment>
<keyword evidence="4" id="KW-1185">Reference proteome</keyword>
<gene>
    <name evidence="3" type="ORF">ACFSFX_01105</name>
</gene>
<name>A0ABW4Q4M1_9MICC</name>
<keyword evidence="2" id="KW-0812">Transmembrane</keyword>
<feature type="region of interest" description="Disordered" evidence="1">
    <location>
        <begin position="1"/>
        <end position="22"/>
    </location>
</feature>
<evidence type="ECO:0000313" key="4">
    <source>
        <dbReference type="Proteomes" id="UP001597307"/>
    </source>
</evidence>
<organism evidence="3 4">
    <name type="scientific">Arthrobacter flavus</name>
    <dbReference type="NCBI Taxonomy" id="95172"/>
    <lineage>
        <taxon>Bacteria</taxon>
        <taxon>Bacillati</taxon>
        <taxon>Actinomycetota</taxon>
        <taxon>Actinomycetes</taxon>
        <taxon>Micrococcales</taxon>
        <taxon>Micrococcaceae</taxon>
        <taxon>Arthrobacter</taxon>
    </lineage>
</organism>
<feature type="compositionally biased region" description="Basic and acidic residues" evidence="1">
    <location>
        <begin position="1"/>
        <end position="14"/>
    </location>
</feature>
<keyword evidence="2" id="KW-1133">Transmembrane helix</keyword>
<evidence type="ECO:0000256" key="2">
    <source>
        <dbReference type="SAM" id="Phobius"/>
    </source>
</evidence>
<feature type="transmembrane region" description="Helical" evidence="2">
    <location>
        <begin position="91"/>
        <end position="113"/>
    </location>
</feature>
<accession>A0ABW4Q4M1</accession>
<dbReference type="RefSeq" id="WP_343877219.1">
    <property type="nucleotide sequence ID" value="NZ_BAAAIJ010000003.1"/>
</dbReference>
<proteinExistence type="predicted"/>
<feature type="transmembrane region" description="Helical" evidence="2">
    <location>
        <begin position="133"/>
        <end position="151"/>
    </location>
</feature>